<proteinExistence type="predicted"/>
<accession>A0ACD0P0K9</accession>
<evidence type="ECO:0000313" key="2">
    <source>
        <dbReference type="Proteomes" id="UP000245626"/>
    </source>
</evidence>
<evidence type="ECO:0000313" key="1">
    <source>
        <dbReference type="EMBL" id="PWN51633.1"/>
    </source>
</evidence>
<name>A0ACD0P0K9_9BASI</name>
<protein>
    <submittedName>
        <fullName evidence="1">Uncharacterized protein</fullName>
    </submittedName>
</protein>
<gene>
    <name evidence="1" type="ORF">IE53DRAFT_385987</name>
</gene>
<dbReference type="Proteomes" id="UP000245626">
    <property type="component" value="Unassembled WGS sequence"/>
</dbReference>
<keyword evidence="2" id="KW-1185">Reference proteome</keyword>
<organism evidence="1 2">
    <name type="scientific">Violaceomyces palustris</name>
    <dbReference type="NCBI Taxonomy" id="1673888"/>
    <lineage>
        <taxon>Eukaryota</taxon>
        <taxon>Fungi</taxon>
        <taxon>Dikarya</taxon>
        <taxon>Basidiomycota</taxon>
        <taxon>Ustilaginomycotina</taxon>
        <taxon>Ustilaginomycetes</taxon>
        <taxon>Violaceomycetales</taxon>
        <taxon>Violaceomycetaceae</taxon>
        <taxon>Violaceomyces</taxon>
    </lineage>
</organism>
<reference evidence="1 2" key="1">
    <citation type="journal article" date="2018" name="Mol. Biol. Evol.">
        <title>Broad Genomic Sampling Reveals a Smut Pathogenic Ancestry of the Fungal Clade Ustilaginomycotina.</title>
        <authorList>
            <person name="Kijpornyongpan T."/>
            <person name="Mondo S.J."/>
            <person name="Barry K."/>
            <person name="Sandor L."/>
            <person name="Lee J."/>
            <person name="Lipzen A."/>
            <person name="Pangilinan J."/>
            <person name="LaButti K."/>
            <person name="Hainaut M."/>
            <person name="Henrissat B."/>
            <person name="Grigoriev I.V."/>
            <person name="Spatafora J.W."/>
            <person name="Aime M.C."/>
        </authorList>
    </citation>
    <scope>NUCLEOTIDE SEQUENCE [LARGE SCALE GENOMIC DNA]</scope>
    <source>
        <strain evidence="1 2">SA 807</strain>
    </source>
</reference>
<dbReference type="EMBL" id="KZ819828">
    <property type="protein sequence ID" value="PWN51633.1"/>
    <property type="molecule type" value="Genomic_DNA"/>
</dbReference>
<sequence>MSSFDCCKKGSFHKGTPKGQEIQLGNLPAYVSGPEDSKAAILVICDIFGWRLNNIRVLADKYAEGVGARVYVPDFFDGEAAPADILGDEAKRAAWNLADFLSRHHPREAARPLVDHALSEIKGRKHAKVGTIGFCWGAPSVLYLGSDLAPIQADAIAFAHPSVVEVSDFEKIRVAATFLTCEVDQQLPEEKRLACIKATEKLVSEGGDRDGKLFIKWVYYPKVVHGFATRGDEGDEFTAKSMADACNQAILFFRSELL</sequence>